<feature type="repeat" description="PPR" evidence="3">
    <location>
        <begin position="491"/>
        <end position="521"/>
    </location>
</feature>
<gene>
    <name evidence="4" type="ORF">FNV43_RR07773</name>
</gene>
<evidence type="ECO:0000256" key="1">
    <source>
        <dbReference type="ARBA" id="ARBA00007626"/>
    </source>
</evidence>
<dbReference type="InterPro" id="IPR011990">
    <property type="entry name" value="TPR-like_helical_dom_sf"/>
</dbReference>
<keyword evidence="5" id="KW-1185">Reference proteome</keyword>
<evidence type="ECO:0000256" key="2">
    <source>
        <dbReference type="ARBA" id="ARBA00022737"/>
    </source>
</evidence>
<dbReference type="NCBIfam" id="TIGR00756">
    <property type="entry name" value="PPR"/>
    <property type="match status" value="7"/>
</dbReference>
<dbReference type="Pfam" id="PF13041">
    <property type="entry name" value="PPR_2"/>
    <property type="match status" value="2"/>
</dbReference>
<dbReference type="AlphaFoldDB" id="A0A8K0HFJ6"/>
<evidence type="ECO:0000313" key="5">
    <source>
        <dbReference type="Proteomes" id="UP000796880"/>
    </source>
</evidence>
<dbReference type="EMBL" id="VOIH02000003">
    <property type="protein sequence ID" value="KAF3451677.1"/>
    <property type="molecule type" value="Genomic_DNA"/>
</dbReference>
<reference evidence="4" key="1">
    <citation type="submission" date="2020-03" db="EMBL/GenBank/DDBJ databases">
        <title>A high-quality chromosome-level genome assembly of a woody plant with both climbing and erect habits, Rhamnella rubrinervis.</title>
        <authorList>
            <person name="Lu Z."/>
            <person name="Yang Y."/>
            <person name="Zhu X."/>
            <person name="Sun Y."/>
        </authorList>
    </citation>
    <scope>NUCLEOTIDE SEQUENCE</scope>
    <source>
        <strain evidence="4">BYM</strain>
        <tissue evidence="4">Leaf</tissue>
    </source>
</reference>
<evidence type="ECO:0000313" key="4">
    <source>
        <dbReference type="EMBL" id="KAF3451677.1"/>
    </source>
</evidence>
<feature type="repeat" description="PPR" evidence="3">
    <location>
        <begin position="456"/>
        <end position="490"/>
    </location>
</feature>
<feature type="repeat" description="PPR" evidence="3">
    <location>
        <begin position="144"/>
        <end position="178"/>
    </location>
</feature>
<dbReference type="Proteomes" id="UP000796880">
    <property type="component" value="Unassembled WGS sequence"/>
</dbReference>
<name>A0A8K0HFJ6_9ROSA</name>
<keyword evidence="2" id="KW-0677">Repeat</keyword>
<feature type="repeat" description="PPR" evidence="3">
    <location>
        <begin position="244"/>
        <end position="278"/>
    </location>
</feature>
<dbReference type="InterPro" id="IPR050667">
    <property type="entry name" value="PPR-containing_protein"/>
</dbReference>
<evidence type="ECO:0008006" key="6">
    <source>
        <dbReference type="Google" id="ProtNLM"/>
    </source>
</evidence>
<evidence type="ECO:0000256" key="3">
    <source>
        <dbReference type="PROSITE-ProRule" id="PRU00708"/>
    </source>
</evidence>
<sequence length="572" mass="64791">MLRHRAHRLSKAFSTSSTASLSWRTQIKQNQLASQVSSILLQRHNWTSLLQNLNLSSKLTQSLFFQILHRTQESPQICYGFFNWAKSNLGFQADLKSHCQIIQILLGSGLSRSVKPLLNYLFQTYPTSVLVESIARGCKGRDSQSNTLNFVLESYSRKGFYREGLEVYGKMRFYGCSPSVPACNALLDAMLRENEIRLAWCFYGAIIRNGILPNRLTWSLVAQIFCQSGKLERVSRIVELGIYSSVIYNLLVDCYSQSGNFGAAFESLNKMYGRKLVPSFSTHVSILDGACKLENSEAVERIMRIMVEKELLSKSPFSEYDSVIKKLCDLGKMYAAEMFFRKACAEKVGLQDATYGYILKAWSEEGIIDKAIWIYSVISERGIKVNASSYSAFANVLIKEEHHLEGCELLMDILRRGFSPCASQLSAFIGILCGKRKWREAEDMLNMIREKGLLPDSFCCCSLVEHYCSTGQIDSALTLHDKMEKLDVSLDVATYNVLLNGLVMERRMEEAVRVFGYMTRHKMVSSGSFTIMIGGLCGVKELRKAMKIHDEMLKMGLKPDETTYKRLISAFK</sequence>
<accession>A0A8K0HFJ6</accession>
<protein>
    <recommendedName>
        <fullName evidence="6">Pentatricopeptide repeat-containing protein</fullName>
    </recommendedName>
</protein>
<feature type="repeat" description="PPR" evidence="3">
    <location>
        <begin position="525"/>
        <end position="559"/>
    </location>
</feature>
<dbReference type="Gene3D" id="1.25.40.10">
    <property type="entry name" value="Tetratricopeptide repeat domain"/>
    <property type="match status" value="5"/>
</dbReference>
<comment type="similarity">
    <text evidence="1">Belongs to the PPR family. P subfamily.</text>
</comment>
<dbReference type="Pfam" id="PF01535">
    <property type="entry name" value="PPR"/>
    <property type="match status" value="3"/>
</dbReference>
<dbReference type="PANTHER" id="PTHR47939">
    <property type="entry name" value="MEMBRANE-ASSOCIATED SALT-INDUCIBLE PROTEIN-LIKE"/>
    <property type="match status" value="1"/>
</dbReference>
<dbReference type="PROSITE" id="PS51375">
    <property type="entry name" value="PPR"/>
    <property type="match status" value="5"/>
</dbReference>
<comment type="caution">
    <text evidence="4">The sequence shown here is derived from an EMBL/GenBank/DDBJ whole genome shotgun (WGS) entry which is preliminary data.</text>
</comment>
<organism evidence="4 5">
    <name type="scientific">Rhamnella rubrinervis</name>
    <dbReference type="NCBI Taxonomy" id="2594499"/>
    <lineage>
        <taxon>Eukaryota</taxon>
        <taxon>Viridiplantae</taxon>
        <taxon>Streptophyta</taxon>
        <taxon>Embryophyta</taxon>
        <taxon>Tracheophyta</taxon>
        <taxon>Spermatophyta</taxon>
        <taxon>Magnoliopsida</taxon>
        <taxon>eudicotyledons</taxon>
        <taxon>Gunneridae</taxon>
        <taxon>Pentapetalae</taxon>
        <taxon>rosids</taxon>
        <taxon>fabids</taxon>
        <taxon>Rosales</taxon>
        <taxon>Rhamnaceae</taxon>
        <taxon>rhamnoid group</taxon>
        <taxon>Rhamneae</taxon>
        <taxon>Rhamnella</taxon>
    </lineage>
</organism>
<proteinExistence type="inferred from homology"/>
<dbReference type="InterPro" id="IPR002885">
    <property type="entry name" value="PPR_rpt"/>
</dbReference>
<dbReference type="OrthoDB" id="747253at2759"/>
<dbReference type="PANTHER" id="PTHR47939:SF2">
    <property type="entry name" value="OS03G0782900 PROTEIN"/>
    <property type="match status" value="1"/>
</dbReference>